<dbReference type="OrthoDB" id="6998958at2"/>
<protein>
    <recommendedName>
        <fullName evidence="3">Major tail protein</fullName>
    </recommendedName>
</protein>
<sequence>MATKTYSYLGKGMVYLRNRSSGGGLKQVGNCSALEFSVETDTLTQADYTQAGGGNANEIQRVSSVGSSITMLELRPDNVAMALRGTRSEVQSAPVTGERHTAYPGTLLALSKTPDRAESVTVTIDPDGAGDVAIEDVDYEITGAGVYVLEDGGITEGTEVGIDYTSAVADVIEAMTGSGDEYELVFDGLNEAESGRAVTVTAHRVKFSPTTGLALIGDDFGDLALDGSLLVDSSKIGAGVSRYFKVAMAR</sequence>
<dbReference type="InterPro" id="IPR016893">
    <property type="entry name" value="UCP028589"/>
</dbReference>
<dbReference type="RefSeq" id="WP_144728103.1">
    <property type="nucleotide sequence ID" value="NZ_CAWOWR010000071.1"/>
</dbReference>
<dbReference type="AlphaFoldDB" id="A0A558HDJ6"/>
<comment type="caution">
    <text evidence="1">The sequence shown here is derived from an EMBL/GenBank/DDBJ whole genome shotgun (WGS) entry which is preliminary data.</text>
</comment>
<organism evidence="1 2">
    <name type="scientific">Cobetia crustatorum</name>
    <dbReference type="NCBI Taxonomy" id="553385"/>
    <lineage>
        <taxon>Bacteria</taxon>
        <taxon>Pseudomonadati</taxon>
        <taxon>Pseudomonadota</taxon>
        <taxon>Gammaproteobacteria</taxon>
        <taxon>Oceanospirillales</taxon>
        <taxon>Halomonadaceae</taxon>
        <taxon>Cobetia</taxon>
    </lineage>
</organism>
<evidence type="ECO:0000313" key="1">
    <source>
        <dbReference type="EMBL" id="TVU67206.1"/>
    </source>
</evidence>
<proteinExistence type="predicted"/>
<gene>
    <name evidence="1" type="ORF">FQP86_17340</name>
</gene>
<keyword evidence="2" id="KW-1185">Reference proteome</keyword>
<dbReference type="PIRSF" id="PIRSF028589">
    <property type="entry name" value="UCP028589"/>
    <property type="match status" value="1"/>
</dbReference>
<name>A0A558HDJ6_9GAMM</name>
<reference evidence="1 2" key="1">
    <citation type="submission" date="2019-07" db="EMBL/GenBank/DDBJ databases">
        <title>Diversity of Bacteria from Kongsfjorden, Arctic.</title>
        <authorList>
            <person name="Yu Y."/>
        </authorList>
    </citation>
    <scope>NUCLEOTIDE SEQUENCE [LARGE SCALE GENOMIC DNA]</scope>
    <source>
        <strain evidence="1 2">SM1923</strain>
    </source>
</reference>
<dbReference type="Proteomes" id="UP000319941">
    <property type="component" value="Unassembled WGS sequence"/>
</dbReference>
<dbReference type="EMBL" id="VNFH01000017">
    <property type="protein sequence ID" value="TVU67206.1"/>
    <property type="molecule type" value="Genomic_DNA"/>
</dbReference>
<evidence type="ECO:0000313" key="2">
    <source>
        <dbReference type="Proteomes" id="UP000319941"/>
    </source>
</evidence>
<accession>A0A558HDJ6</accession>
<evidence type="ECO:0008006" key="3">
    <source>
        <dbReference type="Google" id="ProtNLM"/>
    </source>
</evidence>